<dbReference type="Proteomes" id="UP000190951">
    <property type="component" value="Chromosome"/>
</dbReference>
<name>A0A1S8M7Y7_9CLOT</name>
<dbReference type="STRING" id="84029.CROST_39770"/>
<keyword evidence="2" id="KW-1185">Reference proteome</keyword>
<dbReference type="AlphaFoldDB" id="A0A1S8M7Y7"/>
<dbReference type="Pfam" id="PF07314">
    <property type="entry name" value="Lit"/>
    <property type="match status" value="1"/>
</dbReference>
<evidence type="ECO:0000313" key="2">
    <source>
        <dbReference type="Proteomes" id="UP000190951"/>
    </source>
</evidence>
<dbReference type="EMBL" id="CP096983">
    <property type="protein sequence ID" value="URZ12748.1"/>
    <property type="molecule type" value="Genomic_DNA"/>
</dbReference>
<proteinExistence type="predicted"/>
<accession>A0A1S8M7Y7</accession>
<protein>
    <submittedName>
        <fullName evidence="1">Uncharacterized protein</fullName>
    </submittedName>
</protein>
<organism evidence="1 2">
    <name type="scientific">Clostridium felsineum</name>
    <dbReference type="NCBI Taxonomy" id="36839"/>
    <lineage>
        <taxon>Bacteria</taxon>
        <taxon>Bacillati</taxon>
        <taxon>Bacillota</taxon>
        <taxon>Clostridia</taxon>
        <taxon>Eubacteriales</taxon>
        <taxon>Clostridiaceae</taxon>
        <taxon>Clostridium</taxon>
    </lineage>
</organism>
<evidence type="ECO:0000313" key="1">
    <source>
        <dbReference type="EMBL" id="URZ12748.1"/>
    </source>
</evidence>
<gene>
    <name evidence="1" type="ORF">CROST_034930</name>
</gene>
<dbReference type="RefSeq" id="WP_077834182.1">
    <property type="nucleotide sequence ID" value="NZ_CP096983.1"/>
</dbReference>
<sequence length="223" mass="25851">MSKLSNFLQIILSILIFTFLFSMIINLTINFKYLYYYDIKALNITSNFNSTVESYTGKKIVLNDSKVKEDYNYMISYINGATPKKTFNLPNLPSSSHGQIHFMDVENLIKKVNMAAFSIFLPILVGIILCFKKRKKLYLKISSLMLFIIPIIIGILSLNGFSNVFIKFHELFFNNNYWLFDPADDPVILILPEEFFLHCSILILILCFILGGILMKLYKSKKF</sequence>
<dbReference type="InterPro" id="IPR010178">
    <property type="entry name" value="Lit"/>
</dbReference>
<reference evidence="1 2" key="1">
    <citation type="submission" date="2022-04" db="EMBL/GenBank/DDBJ databases">
        <title>Genome sequence of C. roseum typestrain.</title>
        <authorList>
            <person name="Poehlein A."/>
            <person name="Schoch T."/>
            <person name="Duerre P."/>
            <person name="Daniel R."/>
        </authorList>
    </citation>
    <scope>NUCLEOTIDE SEQUENCE [LARGE SCALE GENOMIC DNA]</scope>
    <source>
        <strain evidence="1 2">DSM 7320</strain>
    </source>
</reference>
<dbReference type="NCBIfam" id="TIGR01906">
    <property type="entry name" value="integ_TIGR01906"/>
    <property type="match status" value="1"/>
</dbReference>
<dbReference type="KEGG" id="crw:CROST_034930"/>